<dbReference type="Pfam" id="PF00076">
    <property type="entry name" value="RRM_1"/>
    <property type="match status" value="3"/>
</dbReference>
<proteinExistence type="predicted"/>
<dbReference type="InterPro" id="IPR035979">
    <property type="entry name" value="RBD_domain_sf"/>
</dbReference>
<evidence type="ECO:0000313" key="5">
    <source>
        <dbReference type="EMBL" id="KAF3340444.1"/>
    </source>
</evidence>
<evidence type="ECO:0000313" key="6">
    <source>
        <dbReference type="Proteomes" id="UP000623129"/>
    </source>
</evidence>
<feature type="compositionally biased region" description="Basic and acidic residues" evidence="3">
    <location>
        <begin position="434"/>
        <end position="457"/>
    </location>
</feature>
<dbReference type="Proteomes" id="UP000623129">
    <property type="component" value="Unassembled WGS sequence"/>
</dbReference>
<feature type="compositionally biased region" description="Basic residues" evidence="3">
    <location>
        <begin position="278"/>
        <end position="287"/>
    </location>
</feature>
<feature type="compositionally biased region" description="Basic and acidic residues" evidence="3">
    <location>
        <begin position="368"/>
        <end position="398"/>
    </location>
</feature>
<comment type="caution">
    <text evidence="5">The sequence shown here is derived from an EMBL/GenBank/DDBJ whole genome shotgun (WGS) entry which is preliminary data.</text>
</comment>
<feature type="region of interest" description="Disordered" evidence="3">
    <location>
        <begin position="421"/>
        <end position="457"/>
    </location>
</feature>
<sequence length="537" mass="62127">MIGEITKSSDNTKLGFPNIHRYATQEDLQEVFSKVGEVREIRLTTNAMTKRNEGFAFVRYGTVEEARRALDLKGSVVRGKRCRVFPSEENDTLFVSNICRTWTKEQFEEKLKDYGVDHYKELTLVEDRRNEGLNRGFAFLEFFSRLDAKLACRRLKNHEAAFGLDRKANVTFAVSYLEPDGKTMSEIRTVFINGMSPEYDEHQVTKLLERFGCIKSVQLARNLRSAKRLDFAFVIYEHHRDAVACVKAINNSYIGEGESKRKVGATLYWPRRWRQRLRQKRGMRQNHHSSPGPQRPHGRRLSDSLSPNRSRSPPLSRSPVGRSRARVSMRDDISRSDHESRSRTGLRDRLALGAVPRRSRVSSPSPERPYERRLSGHDHDYNYPRSNSRREEGRKPDYGSRVIVEKRASYRDDYYYSSSERVYSSRRAQASANDYKEDLRSSLSYREGHDDDGYDESIRRSKPRYVYGSSSSNCTCSRCLDMCSSRLARPHVDYCNGNCGGRCMYPPQEEMYNRRGTSYAPARGTYSSSHDVKRGAY</sequence>
<dbReference type="CDD" id="cd00590">
    <property type="entry name" value="RRM_SF"/>
    <property type="match status" value="3"/>
</dbReference>
<dbReference type="OrthoDB" id="673437at2759"/>
<feature type="region of interest" description="Disordered" evidence="3">
    <location>
        <begin position="278"/>
        <end position="398"/>
    </location>
</feature>
<gene>
    <name evidence="5" type="ORF">FCM35_KLT16215</name>
</gene>
<evidence type="ECO:0000256" key="1">
    <source>
        <dbReference type="ARBA" id="ARBA00022884"/>
    </source>
</evidence>
<dbReference type="InterPro" id="IPR000504">
    <property type="entry name" value="RRM_dom"/>
</dbReference>
<dbReference type="EMBL" id="SWLB01000003">
    <property type="protein sequence ID" value="KAF3340444.1"/>
    <property type="molecule type" value="Genomic_DNA"/>
</dbReference>
<name>A0A833RXJ4_9POAL</name>
<evidence type="ECO:0000256" key="2">
    <source>
        <dbReference type="PROSITE-ProRule" id="PRU00176"/>
    </source>
</evidence>
<protein>
    <submittedName>
        <fullName evidence="5">Nucleolin</fullName>
    </submittedName>
</protein>
<dbReference type="SMART" id="SM00360">
    <property type="entry name" value="RRM"/>
    <property type="match status" value="3"/>
</dbReference>
<feature type="domain" description="RRM" evidence="4">
    <location>
        <begin position="91"/>
        <end position="175"/>
    </location>
</feature>
<organism evidence="5 6">
    <name type="scientific">Carex littledalei</name>
    <dbReference type="NCBI Taxonomy" id="544730"/>
    <lineage>
        <taxon>Eukaryota</taxon>
        <taxon>Viridiplantae</taxon>
        <taxon>Streptophyta</taxon>
        <taxon>Embryophyta</taxon>
        <taxon>Tracheophyta</taxon>
        <taxon>Spermatophyta</taxon>
        <taxon>Magnoliopsida</taxon>
        <taxon>Liliopsida</taxon>
        <taxon>Poales</taxon>
        <taxon>Cyperaceae</taxon>
        <taxon>Cyperoideae</taxon>
        <taxon>Cariceae</taxon>
        <taxon>Carex</taxon>
        <taxon>Carex subgen. Euthyceras</taxon>
    </lineage>
</organism>
<dbReference type="GO" id="GO:0003723">
    <property type="term" value="F:RNA binding"/>
    <property type="evidence" value="ECO:0007669"/>
    <property type="project" value="UniProtKB-UniRule"/>
</dbReference>
<feature type="domain" description="RRM" evidence="4">
    <location>
        <begin position="12"/>
        <end position="89"/>
    </location>
</feature>
<dbReference type="Gene3D" id="3.30.70.330">
    <property type="match status" value="3"/>
</dbReference>
<evidence type="ECO:0000256" key="3">
    <source>
        <dbReference type="SAM" id="MobiDB-lite"/>
    </source>
</evidence>
<keyword evidence="6" id="KW-1185">Reference proteome</keyword>
<dbReference type="AlphaFoldDB" id="A0A833RXJ4"/>
<dbReference type="PROSITE" id="PS50102">
    <property type="entry name" value="RRM"/>
    <property type="match status" value="3"/>
</dbReference>
<dbReference type="PANTHER" id="PTHR21245">
    <property type="entry name" value="HETEROGENEOUS NUCLEAR RIBONUCLEOPROTEIN"/>
    <property type="match status" value="1"/>
</dbReference>
<reference evidence="5" key="1">
    <citation type="submission" date="2020-01" db="EMBL/GenBank/DDBJ databases">
        <title>Genome sequence of Kobresia littledalei, the first chromosome-level genome in the family Cyperaceae.</title>
        <authorList>
            <person name="Qu G."/>
        </authorList>
    </citation>
    <scope>NUCLEOTIDE SEQUENCE</scope>
    <source>
        <strain evidence="5">C.B.Clarke</strain>
        <tissue evidence="5">Leaf</tissue>
    </source>
</reference>
<feature type="domain" description="RRM" evidence="4">
    <location>
        <begin position="188"/>
        <end position="263"/>
    </location>
</feature>
<dbReference type="InterPro" id="IPR012677">
    <property type="entry name" value="Nucleotide-bd_a/b_plait_sf"/>
</dbReference>
<feature type="compositionally biased region" description="Basic and acidic residues" evidence="3">
    <location>
        <begin position="328"/>
        <end position="350"/>
    </location>
</feature>
<dbReference type="SUPFAM" id="SSF54928">
    <property type="entry name" value="RNA-binding domain, RBD"/>
    <property type="match status" value="2"/>
</dbReference>
<accession>A0A833RXJ4</accession>
<keyword evidence="1 2" id="KW-0694">RNA-binding</keyword>
<feature type="compositionally biased region" description="Low complexity" evidence="3">
    <location>
        <begin position="303"/>
        <end position="322"/>
    </location>
</feature>
<evidence type="ECO:0000259" key="4">
    <source>
        <dbReference type="PROSITE" id="PS50102"/>
    </source>
</evidence>